<feature type="domain" description="Endonuclease/exonuclease/phosphatase" evidence="2">
    <location>
        <begin position="375"/>
        <end position="585"/>
    </location>
</feature>
<evidence type="ECO:0000259" key="3">
    <source>
        <dbReference type="Pfam" id="PF13456"/>
    </source>
</evidence>
<dbReference type="InterPro" id="IPR026960">
    <property type="entry name" value="RVT-Znf"/>
</dbReference>
<dbReference type="InterPro" id="IPR025558">
    <property type="entry name" value="DUF4283"/>
</dbReference>
<dbReference type="SUPFAM" id="SSF56219">
    <property type="entry name" value="DNase I-like"/>
    <property type="match status" value="1"/>
</dbReference>
<dbReference type="CDD" id="cd01650">
    <property type="entry name" value="RT_nLTR_like"/>
    <property type="match status" value="1"/>
</dbReference>
<reference evidence="7" key="1">
    <citation type="submission" date="2018-02" db="EMBL/GenBank/DDBJ databases">
        <authorList>
            <person name="Cohen D.B."/>
            <person name="Kent A.D."/>
        </authorList>
    </citation>
    <scope>NUCLEOTIDE SEQUENCE</scope>
</reference>
<feature type="domain" description="Zinc knuckle CX2CX4HX4C" evidence="6">
    <location>
        <begin position="169"/>
        <end position="216"/>
    </location>
</feature>
<dbReference type="InterPro" id="IPR002156">
    <property type="entry name" value="RNaseH_domain"/>
</dbReference>
<dbReference type="InterPro" id="IPR044730">
    <property type="entry name" value="RNase_H-like_dom_plant"/>
</dbReference>
<gene>
    <name evidence="7" type="ORF">FSB_LOCUS24139</name>
</gene>
<dbReference type="Gene3D" id="3.30.420.10">
    <property type="entry name" value="Ribonuclease H-like superfamily/Ribonuclease H"/>
    <property type="match status" value="1"/>
</dbReference>
<dbReference type="PANTHER" id="PTHR33116">
    <property type="entry name" value="REVERSE TRANSCRIPTASE ZINC-BINDING DOMAIN-CONTAINING PROTEIN-RELATED-RELATED"/>
    <property type="match status" value="1"/>
</dbReference>
<dbReference type="Pfam" id="PF14392">
    <property type="entry name" value="zf-CCHC_4"/>
    <property type="match status" value="1"/>
</dbReference>
<feature type="domain" description="Reverse transcriptase" evidence="1">
    <location>
        <begin position="781"/>
        <end position="956"/>
    </location>
</feature>
<dbReference type="Gene3D" id="3.60.10.10">
    <property type="entry name" value="Endonuclease/exonuclease/phosphatase"/>
    <property type="match status" value="1"/>
</dbReference>
<dbReference type="Pfam" id="PF14111">
    <property type="entry name" value="DUF4283"/>
    <property type="match status" value="1"/>
</dbReference>
<dbReference type="InterPro" id="IPR036397">
    <property type="entry name" value="RNaseH_sf"/>
</dbReference>
<evidence type="ECO:0000313" key="7">
    <source>
        <dbReference type="EMBL" id="SPC96257.1"/>
    </source>
</evidence>
<evidence type="ECO:0000259" key="4">
    <source>
        <dbReference type="Pfam" id="PF13966"/>
    </source>
</evidence>
<dbReference type="EMBL" id="OIVN01001653">
    <property type="protein sequence ID" value="SPC96257.1"/>
    <property type="molecule type" value="Genomic_DNA"/>
</dbReference>
<dbReference type="Pfam" id="PF00078">
    <property type="entry name" value="RVT_1"/>
    <property type="match status" value="1"/>
</dbReference>
<protein>
    <recommendedName>
        <fullName evidence="8">Reverse transcriptase domain-containing protein</fullName>
    </recommendedName>
</protein>
<name>A0A2N9G0G1_FAGSY</name>
<dbReference type="InterPro" id="IPR036691">
    <property type="entry name" value="Endo/exonu/phosph_ase_sf"/>
</dbReference>
<dbReference type="InterPro" id="IPR005135">
    <property type="entry name" value="Endo/exonuclease/phosphatase"/>
</dbReference>
<dbReference type="PANTHER" id="PTHR33116:SF86">
    <property type="entry name" value="REVERSE TRANSCRIPTASE DOMAIN-CONTAINING PROTEIN"/>
    <property type="match status" value="1"/>
</dbReference>
<dbReference type="InterPro" id="IPR000477">
    <property type="entry name" value="RT_dom"/>
</dbReference>
<dbReference type="SUPFAM" id="SSF53098">
    <property type="entry name" value="Ribonuclease H-like"/>
    <property type="match status" value="1"/>
</dbReference>
<dbReference type="InterPro" id="IPR012337">
    <property type="entry name" value="RNaseH-like_sf"/>
</dbReference>
<evidence type="ECO:0008006" key="8">
    <source>
        <dbReference type="Google" id="ProtNLM"/>
    </source>
</evidence>
<feature type="domain" description="Reverse transcriptase zinc-binding" evidence="4">
    <location>
        <begin position="1205"/>
        <end position="1300"/>
    </location>
</feature>
<sequence length="1556" mass="178432">MESLEGLWEKFSLSEQESQKVDLVSTTTQPKSFLAAKFLTRRALNAESVARTFKPLWRTDHGFTIRDMNDNKLVFVFEDEADRERVMLGEPWVYDKFLVILQRIEEDEAIEEVAFAETSFWVQLHGIPVRRMNPEVATILGSSLGKIAHVTEGEKAAGGGQAMRIRVSIDITKPLCRGRKAMLEKGREVWISFKYERLPNFCYWCGLVSHSDKDCPHWLRNQEKLQLEDQQFGPWLRASNERPWRKTEIKIEAVPVAHPPPNQDDHLTYMDLEENPGFTSLITERIRQEQIFEKQLRDIDNALNLSPPNMVSLPKPLTPSKSSLSPSQYNTRVALGDVTNTAVAQPKEQKALSVKKSLKKLARAQVPSSAMNCLAWNCRGLGNLRTVQEIARLVRAQDPSVVFLIETWQDEGPLERLRCQLQFENKFIAQSRNKGGGLCLLWKKEINLRVYSFSHSHIDAVVNENQPDAWRFTGFYGAPETHNREESWNLLRRLNAQFKLPWCCMGDFNELVRIEEKQGRHARSERQMQLFRDVLDECSFMDLGFTGPRFTWTNNRPADMTWERLDRVVATPDWLLQFPSAQVHPSRGSVDSWKKEAAGVPMYNVWQKIHSCRRGFRSWSRTSFGNVQFHIREVERLLKQAEEASMQGRDHQRIGCKQGTKILDIFTAVQHKDKEGIGLLNPEQIDEVLDNIQMVVTEEMNNQLIKEFTAEEVDVALKQMAPLKAPGPDGLPPIFYQHYWHLIGKDVTTAVLTCLNSGKILKAINPHIHHPYSESSESRGRLKTLLPTIVSESQSAFIPGRLITDNILVAFETLHHMQHQKTGKLGSMALKLDMSKAYDRVEWRYLKGVMEKMGFHKKWVTILMECVSTVSYSILVNEGFHALIEKEKIAGTLQGVSISRGGPKISHLFFADDSLLFCKATTTDVTRIQDILSQYEKASGQQINRQKTTLFFSKSTPLSAQRDIQDMLEVPAIKQYERYLGLPSFVGRAKYSSFAQIKERVWSKLKGWKEKLISQAGREILIKSVAQAIPAYAMSCFRLPNRLIKEIEILIRRFWWGQDGEKGKMHWLPWHTLCKSKCNGGIGLRDLGIFNEALLAKQVWRLLHNPSSLFFKGSVWRIGTGKDIRIWRDKWLIGSNNQHIISTPPLHTSLSHVEHLIDSDLKSWKTELVKELFLPQEATTILGIPLSFRNPANSLIWGATKQRIYTVRSGYHLLLHERNQDEPGTSDTTRMSQLWKTIWSVQIPSKIRHFLWRACHSSLPTRSNLHHRHVLDDPRCNSCTDQIESTIHALWQCKSIVPLWHSIPWGQKLSKTSYTDCIDLIYQCTLTLSTNELQLFAVICWSIWYRRNRLRLQQPADTNTQLVRRARETLLEFHAAQDRGKQRSMQPNSTTVIKWKPPEVSRFKVNYDGAVFSDRNEAGIGVIIRNHRGEVMGALSQRIPYPHSVEAVEASAARSAIQFAKDSGFTNIDLEGDSTSIVEAIQLTTPCSTIYGNLIEDIRHIARGLQSVQFLHVKREGNVMAHLLAKRAGINKPFETWMESVPPELSHTLCIDFHLE</sequence>
<evidence type="ECO:0000259" key="1">
    <source>
        <dbReference type="Pfam" id="PF00078"/>
    </source>
</evidence>
<organism evidence="7">
    <name type="scientific">Fagus sylvatica</name>
    <name type="common">Beechnut</name>
    <dbReference type="NCBI Taxonomy" id="28930"/>
    <lineage>
        <taxon>Eukaryota</taxon>
        <taxon>Viridiplantae</taxon>
        <taxon>Streptophyta</taxon>
        <taxon>Embryophyta</taxon>
        <taxon>Tracheophyta</taxon>
        <taxon>Spermatophyta</taxon>
        <taxon>Magnoliopsida</taxon>
        <taxon>eudicotyledons</taxon>
        <taxon>Gunneridae</taxon>
        <taxon>Pentapetalae</taxon>
        <taxon>rosids</taxon>
        <taxon>fabids</taxon>
        <taxon>Fagales</taxon>
        <taxon>Fagaceae</taxon>
        <taxon>Fagus</taxon>
    </lineage>
</organism>
<proteinExistence type="predicted"/>
<dbReference type="Pfam" id="PF03372">
    <property type="entry name" value="Exo_endo_phos"/>
    <property type="match status" value="1"/>
</dbReference>
<evidence type="ECO:0000259" key="5">
    <source>
        <dbReference type="Pfam" id="PF14111"/>
    </source>
</evidence>
<dbReference type="GO" id="GO:0003676">
    <property type="term" value="F:nucleic acid binding"/>
    <property type="evidence" value="ECO:0007669"/>
    <property type="project" value="InterPro"/>
</dbReference>
<dbReference type="CDD" id="cd06222">
    <property type="entry name" value="RNase_H_like"/>
    <property type="match status" value="1"/>
</dbReference>
<evidence type="ECO:0000259" key="2">
    <source>
        <dbReference type="Pfam" id="PF03372"/>
    </source>
</evidence>
<dbReference type="Pfam" id="PF13456">
    <property type="entry name" value="RVT_3"/>
    <property type="match status" value="1"/>
</dbReference>
<dbReference type="Pfam" id="PF13966">
    <property type="entry name" value="zf-RVT"/>
    <property type="match status" value="1"/>
</dbReference>
<dbReference type="InterPro" id="IPR025836">
    <property type="entry name" value="Zn_knuckle_CX2CX4HX4C"/>
</dbReference>
<evidence type="ECO:0000259" key="6">
    <source>
        <dbReference type="Pfam" id="PF14392"/>
    </source>
</evidence>
<dbReference type="GO" id="GO:0004523">
    <property type="term" value="F:RNA-DNA hybrid ribonuclease activity"/>
    <property type="evidence" value="ECO:0007669"/>
    <property type="project" value="InterPro"/>
</dbReference>
<feature type="domain" description="DUF4283" evidence="5">
    <location>
        <begin position="31"/>
        <end position="111"/>
    </location>
</feature>
<feature type="domain" description="RNase H type-1" evidence="3">
    <location>
        <begin position="1406"/>
        <end position="1528"/>
    </location>
</feature>
<accession>A0A2N9G0G1</accession>